<dbReference type="RefSeq" id="YP_667934.1">
    <property type="nucleotide sequence ID" value="NC_008252.1"/>
</dbReference>
<evidence type="ECO:0000313" key="2">
    <source>
        <dbReference type="Proteomes" id="UP000242804"/>
    </source>
</evidence>
<organism evidence="1 2">
    <name type="scientific">Neodiprion abietis nucleopolyhedrovirus</name>
    <dbReference type="NCBI Taxonomy" id="204507"/>
    <lineage>
        <taxon>Viruses</taxon>
        <taxon>Viruses incertae sedis</taxon>
        <taxon>Naldaviricetes</taxon>
        <taxon>Lefavirales</taxon>
        <taxon>Baculoviridae</taxon>
        <taxon>Gammabaculovirus</taxon>
        <taxon>Gammabaculovirus neabietis</taxon>
    </lineage>
</organism>
<dbReference type="KEGG" id="vg:4179137"/>
<accession>Q0ZNZ4</accession>
<evidence type="ECO:0000313" key="1">
    <source>
        <dbReference type="EMBL" id="ABC74960.1"/>
    </source>
</evidence>
<dbReference type="Proteomes" id="UP000242804">
    <property type="component" value="Segment"/>
</dbReference>
<dbReference type="GeneID" id="4179137"/>
<reference evidence="1 2" key="1">
    <citation type="journal article" date="2006" name="J. Virol.">
        <title>Sequence analysis and organization of the Neodiprion abietis nucleopolyhedrovirus genome.</title>
        <authorList>
            <person name="Duffy S.P."/>
            <person name="Young A.M."/>
            <person name="Morin B."/>
            <person name="Lucarotti C.J."/>
            <person name="Koop B.F."/>
            <person name="Levin D.B."/>
        </authorList>
    </citation>
    <scope>NUCLEOTIDE SEQUENCE [LARGE SCALE GENOMIC DNA]</scope>
</reference>
<dbReference type="OrthoDB" id="16008at10239"/>
<keyword evidence="2" id="KW-1185">Reference proteome</keyword>
<name>Q0ZNZ4_9CBAC</name>
<sequence>MVDTRMNSINVLVREKYISKSQCTFDVNNYIVHVSMFEWLVNMINKHRYLGIGNELYCGEPIDEDDKIAFYHDLDYTLATSPDDIMLADQVAVQKFFALRNMHGLIAGSLLYMKYLAEKRLGRIIYPNITKYTESEKKAALILKTLYSYYDHNIANANIMSFEEFACTDMAKVLLNDINDANK</sequence>
<proteinExistence type="predicted"/>
<protein>
    <submittedName>
        <fullName evidence="1">Uncharacterized protein</fullName>
    </submittedName>
</protein>
<dbReference type="EMBL" id="DQ317692">
    <property type="protein sequence ID" value="ABC74960.1"/>
    <property type="molecule type" value="Genomic_DNA"/>
</dbReference>